<keyword evidence="2" id="KW-1185">Reference proteome</keyword>
<comment type="caution">
    <text evidence="1">The sequence shown here is derived from an EMBL/GenBank/DDBJ whole genome shotgun (WGS) entry which is preliminary data.</text>
</comment>
<sequence length="106" mass="11626">MNIVVRLSRYAIFCKSLNSKLTIYQLSGIYFFKIPTSGCSRTNPIEWTGVNVKKEPGSNPCQVAEITTSMSPVVKVEVTSPTQKNDNILGNSLISSNGKFLALIII</sequence>
<evidence type="ECO:0000313" key="2">
    <source>
        <dbReference type="Proteomes" id="UP000625711"/>
    </source>
</evidence>
<dbReference type="AlphaFoldDB" id="A0A834I885"/>
<dbReference type="Proteomes" id="UP000625711">
    <property type="component" value="Unassembled WGS sequence"/>
</dbReference>
<gene>
    <name evidence="1" type="ORF">GWI33_010465</name>
</gene>
<dbReference type="EMBL" id="JAACXV010007353">
    <property type="protein sequence ID" value="KAF7276332.1"/>
    <property type="molecule type" value="Genomic_DNA"/>
</dbReference>
<protein>
    <submittedName>
        <fullName evidence="1">Uncharacterized protein</fullName>
    </submittedName>
</protein>
<dbReference type="OrthoDB" id="6426227at2759"/>
<evidence type="ECO:0000313" key="1">
    <source>
        <dbReference type="EMBL" id="KAF7276332.1"/>
    </source>
</evidence>
<organism evidence="1 2">
    <name type="scientific">Rhynchophorus ferrugineus</name>
    <name type="common">Red palm weevil</name>
    <name type="synonym">Curculio ferrugineus</name>
    <dbReference type="NCBI Taxonomy" id="354439"/>
    <lineage>
        <taxon>Eukaryota</taxon>
        <taxon>Metazoa</taxon>
        <taxon>Ecdysozoa</taxon>
        <taxon>Arthropoda</taxon>
        <taxon>Hexapoda</taxon>
        <taxon>Insecta</taxon>
        <taxon>Pterygota</taxon>
        <taxon>Neoptera</taxon>
        <taxon>Endopterygota</taxon>
        <taxon>Coleoptera</taxon>
        <taxon>Polyphaga</taxon>
        <taxon>Cucujiformia</taxon>
        <taxon>Curculionidae</taxon>
        <taxon>Dryophthorinae</taxon>
        <taxon>Rhynchophorus</taxon>
    </lineage>
</organism>
<reference evidence="1" key="1">
    <citation type="submission" date="2020-08" db="EMBL/GenBank/DDBJ databases">
        <title>Genome sequencing and assembly of the red palm weevil Rhynchophorus ferrugineus.</title>
        <authorList>
            <person name="Dias G.B."/>
            <person name="Bergman C.M."/>
            <person name="Manee M."/>
        </authorList>
    </citation>
    <scope>NUCLEOTIDE SEQUENCE</scope>
    <source>
        <strain evidence="1">AA-2017</strain>
        <tissue evidence="1">Whole larva</tissue>
    </source>
</reference>
<name>A0A834I885_RHYFE</name>
<accession>A0A834I885</accession>
<proteinExistence type="predicted"/>